<dbReference type="InterPro" id="IPR036631">
    <property type="entry name" value="MGMT_N_sf"/>
</dbReference>
<feature type="domain" description="Methylated-DNA-[protein]-cysteine S-methyltransferase DNA binding" evidence="9">
    <location>
        <begin position="105"/>
        <end position="185"/>
    </location>
</feature>
<comment type="caution">
    <text evidence="11">The sequence shown here is derived from an EMBL/GenBank/DDBJ whole genome shotgun (WGS) entry which is preliminary data.</text>
</comment>
<dbReference type="NCBIfam" id="TIGR00589">
    <property type="entry name" value="ogt"/>
    <property type="match status" value="1"/>
</dbReference>
<dbReference type="AlphaFoldDB" id="A0A543IPG2"/>
<evidence type="ECO:0000259" key="9">
    <source>
        <dbReference type="Pfam" id="PF01035"/>
    </source>
</evidence>
<comment type="catalytic activity">
    <reaction evidence="8">
        <text>a 6-O-methyl-2'-deoxyguanosine in DNA + L-cysteinyl-[protein] = S-methyl-L-cysteinyl-[protein] + a 2'-deoxyguanosine in DNA</text>
        <dbReference type="Rhea" id="RHEA:24000"/>
        <dbReference type="Rhea" id="RHEA-COMP:10131"/>
        <dbReference type="Rhea" id="RHEA-COMP:10132"/>
        <dbReference type="Rhea" id="RHEA-COMP:11367"/>
        <dbReference type="Rhea" id="RHEA-COMP:11368"/>
        <dbReference type="ChEBI" id="CHEBI:29950"/>
        <dbReference type="ChEBI" id="CHEBI:82612"/>
        <dbReference type="ChEBI" id="CHEBI:85445"/>
        <dbReference type="ChEBI" id="CHEBI:85448"/>
        <dbReference type="EC" id="2.1.1.63"/>
    </reaction>
</comment>
<evidence type="ECO:0000256" key="4">
    <source>
        <dbReference type="ARBA" id="ARBA00022603"/>
    </source>
</evidence>
<dbReference type="GO" id="GO:0032259">
    <property type="term" value="P:methylation"/>
    <property type="evidence" value="ECO:0007669"/>
    <property type="project" value="UniProtKB-KW"/>
</dbReference>
<dbReference type="Gene3D" id="1.10.10.10">
    <property type="entry name" value="Winged helix-like DNA-binding domain superfamily/Winged helix DNA-binding domain"/>
    <property type="match status" value="1"/>
</dbReference>
<evidence type="ECO:0000256" key="1">
    <source>
        <dbReference type="ARBA" id="ARBA00001286"/>
    </source>
</evidence>
<dbReference type="OrthoDB" id="9802228at2"/>
<dbReference type="FunFam" id="1.10.10.10:FF:000214">
    <property type="entry name" value="Methylated-DNA--protein-cysteine methyltransferase"/>
    <property type="match status" value="1"/>
</dbReference>
<dbReference type="InterPro" id="IPR036388">
    <property type="entry name" value="WH-like_DNA-bd_sf"/>
</dbReference>
<dbReference type="InterPro" id="IPR014048">
    <property type="entry name" value="MethylDNA_cys_MeTrfase_DNA-bd"/>
</dbReference>
<evidence type="ECO:0000313" key="12">
    <source>
        <dbReference type="Proteomes" id="UP000319213"/>
    </source>
</evidence>
<dbReference type="SUPFAM" id="SSF53155">
    <property type="entry name" value="Methylated DNA-protein cysteine methyltransferase domain"/>
    <property type="match status" value="1"/>
</dbReference>
<evidence type="ECO:0000313" key="11">
    <source>
        <dbReference type="EMBL" id="TQM72464.1"/>
    </source>
</evidence>
<dbReference type="InterPro" id="IPR008332">
    <property type="entry name" value="MethylG_MeTrfase_N"/>
</dbReference>
<dbReference type="Gene3D" id="3.30.160.70">
    <property type="entry name" value="Methylated DNA-protein cysteine methyltransferase domain"/>
    <property type="match status" value="1"/>
</dbReference>
<evidence type="ECO:0000256" key="2">
    <source>
        <dbReference type="ARBA" id="ARBA00008711"/>
    </source>
</evidence>
<accession>A0A543IPG2</accession>
<feature type="domain" description="Methylguanine DNA methyltransferase ribonuclease-like" evidence="10">
    <location>
        <begin position="27"/>
        <end position="100"/>
    </location>
</feature>
<keyword evidence="12" id="KW-1185">Reference proteome</keyword>
<reference evidence="11 12" key="1">
    <citation type="submission" date="2019-06" db="EMBL/GenBank/DDBJ databases">
        <title>Sequencing the genomes of 1000 actinobacteria strains.</title>
        <authorList>
            <person name="Klenk H.-P."/>
        </authorList>
    </citation>
    <scope>NUCLEOTIDE SEQUENCE [LARGE SCALE GENOMIC DNA]</scope>
    <source>
        <strain evidence="11 12">DSM 43186</strain>
    </source>
</reference>
<proteinExistence type="inferred from homology"/>
<keyword evidence="4 11" id="KW-0489">Methyltransferase</keyword>
<evidence type="ECO:0000256" key="3">
    <source>
        <dbReference type="ARBA" id="ARBA00011918"/>
    </source>
</evidence>
<dbReference type="Pfam" id="PF02870">
    <property type="entry name" value="Methyltransf_1N"/>
    <property type="match status" value="1"/>
</dbReference>
<dbReference type="EC" id="2.1.1.63" evidence="3"/>
<evidence type="ECO:0000256" key="8">
    <source>
        <dbReference type="ARBA" id="ARBA00049348"/>
    </source>
</evidence>
<name>A0A543IPG2_9ACTN</name>
<keyword evidence="7" id="KW-0234">DNA repair</keyword>
<dbReference type="PANTHER" id="PTHR10815">
    <property type="entry name" value="METHYLATED-DNA--PROTEIN-CYSTEINE METHYLTRANSFERASE"/>
    <property type="match status" value="1"/>
</dbReference>
<gene>
    <name evidence="11" type="ORF">FHX40_4604</name>
</gene>
<sequence>MPTPDLEALIRVTAPGYVGAEPPEIAFGTTDTPVGRLVLAVTSRGVAACSFEDEHAIFERVGREIGGFIGPDPRRLDPLRREIDAYFAGRLRTFTASVDLRLATPFARTVLQMMLAVPYGTVTTHAELAARIGRPQALHAVSNALVANPVCLIVPCHRAIEGDGGPGAYAGGPEAKRHLLALEGITVG</sequence>
<dbReference type="RefSeq" id="WP_142262021.1">
    <property type="nucleotide sequence ID" value="NZ_BMPV01000002.1"/>
</dbReference>
<evidence type="ECO:0000256" key="7">
    <source>
        <dbReference type="ARBA" id="ARBA00023204"/>
    </source>
</evidence>
<dbReference type="Pfam" id="PF01035">
    <property type="entry name" value="DNA_binding_1"/>
    <property type="match status" value="1"/>
</dbReference>
<comment type="similarity">
    <text evidence="2">Belongs to the MGMT family.</text>
</comment>
<dbReference type="SUPFAM" id="SSF46767">
    <property type="entry name" value="Methylated DNA-protein cysteine methyltransferase, C-terminal domain"/>
    <property type="match status" value="1"/>
</dbReference>
<evidence type="ECO:0000256" key="6">
    <source>
        <dbReference type="ARBA" id="ARBA00022763"/>
    </source>
</evidence>
<dbReference type="PANTHER" id="PTHR10815:SF13">
    <property type="entry name" value="METHYLATED-DNA--PROTEIN-CYSTEINE METHYLTRANSFERASE"/>
    <property type="match status" value="1"/>
</dbReference>
<keyword evidence="6" id="KW-0227">DNA damage</keyword>
<dbReference type="CDD" id="cd06445">
    <property type="entry name" value="ATase"/>
    <property type="match status" value="1"/>
</dbReference>
<dbReference type="GO" id="GO:0006281">
    <property type="term" value="P:DNA repair"/>
    <property type="evidence" value="ECO:0007669"/>
    <property type="project" value="UniProtKB-KW"/>
</dbReference>
<evidence type="ECO:0000259" key="10">
    <source>
        <dbReference type="Pfam" id="PF02870"/>
    </source>
</evidence>
<protein>
    <recommendedName>
        <fullName evidence="3">methylated-DNA--[protein]-cysteine S-methyltransferase</fullName>
        <ecNumber evidence="3">2.1.1.63</ecNumber>
    </recommendedName>
</protein>
<organism evidence="11 12">
    <name type="scientific">Thermopolyspora flexuosa</name>
    <dbReference type="NCBI Taxonomy" id="103836"/>
    <lineage>
        <taxon>Bacteria</taxon>
        <taxon>Bacillati</taxon>
        <taxon>Actinomycetota</taxon>
        <taxon>Actinomycetes</taxon>
        <taxon>Streptosporangiales</taxon>
        <taxon>Streptosporangiaceae</taxon>
        <taxon>Thermopolyspora</taxon>
    </lineage>
</organism>
<dbReference type="EMBL" id="VFPQ01000002">
    <property type="protein sequence ID" value="TQM72464.1"/>
    <property type="molecule type" value="Genomic_DNA"/>
</dbReference>
<dbReference type="Proteomes" id="UP000319213">
    <property type="component" value="Unassembled WGS sequence"/>
</dbReference>
<comment type="catalytic activity">
    <reaction evidence="1">
        <text>a 4-O-methyl-thymidine in DNA + L-cysteinyl-[protein] = a thymidine in DNA + S-methyl-L-cysteinyl-[protein]</text>
        <dbReference type="Rhea" id="RHEA:53428"/>
        <dbReference type="Rhea" id="RHEA-COMP:10131"/>
        <dbReference type="Rhea" id="RHEA-COMP:10132"/>
        <dbReference type="Rhea" id="RHEA-COMP:13555"/>
        <dbReference type="Rhea" id="RHEA-COMP:13556"/>
        <dbReference type="ChEBI" id="CHEBI:29950"/>
        <dbReference type="ChEBI" id="CHEBI:82612"/>
        <dbReference type="ChEBI" id="CHEBI:137386"/>
        <dbReference type="ChEBI" id="CHEBI:137387"/>
        <dbReference type="EC" id="2.1.1.63"/>
    </reaction>
</comment>
<dbReference type="InterPro" id="IPR036217">
    <property type="entry name" value="MethylDNA_cys_MeTrfase_DNAb"/>
</dbReference>
<dbReference type="GO" id="GO:0003908">
    <property type="term" value="F:methylated-DNA-[protein]-cysteine S-methyltransferase activity"/>
    <property type="evidence" value="ECO:0007669"/>
    <property type="project" value="UniProtKB-EC"/>
</dbReference>
<keyword evidence="5 11" id="KW-0808">Transferase</keyword>
<evidence type="ECO:0000256" key="5">
    <source>
        <dbReference type="ARBA" id="ARBA00022679"/>
    </source>
</evidence>